<dbReference type="EMBL" id="CAJRGZ010000019">
    <property type="protein sequence ID" value="CAG5159561.1"/>
    <property type="molecule type" value="Genomic_DNA"/>
</dbReference>
<organism evidence="3 4">
    <name type="scientific">Alternaria atra</name>
    <dbReference type="NCBI Taxonomy" id="119953"/>
    <lineage>
        <taxon>Eukaryota</taxon>
        <taxon>Fungi</taxon>
        <taxon>Dikarya</taxon>
        <taxon>Ascomycota</taxon>
        <taxon>Pezizomycotina</taxon>
        <taxon>Dothideomycetes</taxon>
        <taxon>Pleosporomycetidae</taxon>
        <taxon>Pleosporales</taxon>
        <taxon>Pleosporineae</taxon>
        <taxon>Pleosporaceae</taxon>
        <taxon>Alternaria</taxon>
        <taxon>Alternaria sect. Ulocladioides</taxon>
    </lineage>
</organism>
<comment type="caution">
    <text evidence="3">The sequence shown here is derived from an EMBL/GenBank/DDBJ whole genome shotgun (WGS) entry which is preliminary data.</text>
</comment>
<dbReference type="GO" id="GO:0005634">
    <property type="term" value="C:nucleus"/>
    <property type="evidence" value="ECO:0007669"/>
    <property type="project" value="UniProtKB-SubCell"/>
</dbReference>
<reference evidence="3" key="1">
    <citation type="submission" date="2021-05" db="EMBL/GenBank/DDBJ databases">
        <authorList>
            <person name="Stam R."/>
        </authorList>
    </citation>
    <scope>NUCLEOTIDE SEQUENCE</scope>
    <source>
        <strain evidence="3">CS162</strain>
    </source>
</reference>
<dbReference type="PANTHER" id="PTHR37534:SF46">
    <property type="entry name" value="ZN(II)2CYS6 TRANSCRIPTION FACTOR (EUROFUNG)"/>
    <property type="match status" value="1"/>
</dbReference>
<accession>A0A8J2N028</accession>
<evidence type="ECO:0000256" key="1">
    <source>
        <dbReference type="ARBA" id="ARBA00004123"/>
    </source>
</evidence>
<evidence type="ECO:0000313" key="3">
    <source>
        <dbReference type="EMBL" id="CAG5159561.1"/>
    </source>
</evidence>
<dbReference type="RefSeq" id="XP_043169181.1">
    <property type="nucleotide sequence ID" value="XM_043313246.1"/>
</dbReference>
<dbReference type="OrthoDB" id="187139at2759"/>
<name>A0A8J2N028_9PLEO</name>
<evidence type="ECO:0000256" key="2">
    <source>
        <dbReference type="ARBA" id="ARBA00023242"/>
    </source>
</evidence>
<gene>
    <name evidence="3" type="ORF">ALTATR162_LOCUS5627</name>
</gene>
<proteinExistence type="predicted"/>
<comment type="subcellular location">
    <subcellularLocation>
        <location evidence="1">Nucleus</location>
    </subcellularLocation>
</comment>
<protein>
    <submittedName>
        <fullName evidence="3">Uncharacterized protein</fullName>
    </submittedName>
</protein>
<dbReference type="PANTHER" id="PTHR37534">
    <property type="entry name" value="TRANSCRIPTIONAL ACTIVATOR PROTEIN UGA3"/>
    <property type="match status" value="1"/>
</dbReference>
<dbReference type="AlphaFoldDB" id="A0A8J2N028"/>
<dbReference type="InterPro" id="IPR021858">
    <property type="entry name" value="Fun_TF"/>
</dbReference>
<dbReference type="Pfam" id="PF11951">
    <property type="entry name" value="Fungal_trans_2"/>
    <property type="match status" value="1"/>
</dbReference>
<dbReference type="GeneID" id="67017426"/>
<keyword evidence="4" id="KW-1185">Reference proteome</keyword>
<dbReference type="Proteomes" id="UP000676310">
    <property type="component" value="Unassembled WGS sequence"/>
</dbReference>
<keyword evidence="2" id="KW-0539">Nucleus</keyword>
<evidence type="ECO:0000313" key="4">
    <source>
        <dbReference type="Proteomes" id="UP000676310"/>
    </source>
</evidence>
<sequence>MGLYAERQSSLINPTALPTIQAGSERACALTIQSVNLLQHYLSETIALFSMSPLTSNPFATILLPLAYLDDLLMHGLLAFSGAHLSFKEPNNIEIARATTMHYGRLLKGLRLEIAALEEDDLAKKERILRILMIACHYEVLSGDTRGAMFRHLHASRSLIEHLLAPESRYQNGSPCMNGALGFTVELYTFLSLTNSVTPYGAVKDRKLPGDDPIISVAAAGLLSTSGSFLAGRDGIYSLVTEVSLLASRRLDEQLSGIAYPSIMIKKIHDDLLNRITAWKMPSSYTESDKEMLEHTHLAGEAFREGLYIYLATAVAGTTVVEPAVILAIQNHIDTLFGYGPQLLCSPCIAAILWPFIIAGTCIVKQDQQETFIDVIRSKRFSMRHLFVLSDMMRLLWADADPRMYGPYGLHLVMEKHKLNPGFA</sequence>